<feature type="compositionally biased region" description="Low complexity" evidence="1">
    <location>
        <begin position="23"/>
        <end position="41"/>
    </location>
</feature>
<proteinExistence type="predicted"/>
<dbReference type="Proteomes" id="UP001596413">
    <property type="component" value="Unassembled WGS sequence"/>
</dbReference>
<sequence>MAVVGGHSSTALAATVKPGSDRAASGSATTSKPPAAAPKAVAPKRDPKALRATAAAELAEADLADDCSGALAPHTVYSCAGEQTGDYTFTLTSSHDLVVVQVVSSEWTFGLPALTAPDGSAVTCARRDGDGSGEVRCPTDQPGTYTLRANGVGGFTVSYLALLSGDSCTAVTAADTSLGAPASFTRSLPTGSSGDCYTLPSATGDVLRSHVSAWQVAETVYDATGAEVCSTVDSGESDYDCALKGVAPFRVLARQLYGAAVDYTATLSRLSRPDGCPVVTPQAFGAVPDSSSSARCRILRVTTRAPYVYGVVGESVYGSLYSATGSPACALVATCELPAGDYTWARAGRDTAPTAFGLWFYATNQTDGCTAVRDDGFVSGPTTGTLSGAGQRVCMVLPTPAGRGIHLIPGSASGGVQVSGPIYDATGVQQPCDPNGAPVCRLTGTAPFHAVLSNSHSATGTYGYAYHRTDNTAGCTSWPQSAFGGSWGVQVALTADTQRVCLGLPADKHSTAEMIDYTNTLNQVNASVRVFDGAGNQVCSTVGGSTTTCRYTAGAAYTALLMGTGRTDTYKLVRRDVSPTAACAKPATTAVGGRSTGYTFTSALDSTCLRVTAAATDKFWFTARTPTAAYRTGTQMGVVDASGRVVCMTLAGSTAPCRATGSTSYTVFALAAGYSGVPIAVRFDTWKVGTSSGWVPECTAHPVSVEGFVPRSGTFTESATGYCAVMQLKPSQRFSLHGTYSSGNSSGPWATLLGANGFNGTGFVSDYQCVQYAGQFRVGCSTYSTAVAGQYVLVVSPGSAAAPLEYTFQGVCEQGCAKPPVQPDVTSVSPAGGPAGTANQVVVRGTGLHLGTSVRLVDGDIESGAGTAEPVSASADGTRLTVLLSTRDVAPGAYGIAVGDGGYTSGTRSPGYLPNAYTVTAAPAATSSRFVPLTPKRFLDTRYGTGAPKARVGAGGVVKLKVAGVNGVPSTGVTAVVMNVTVAAPSTSGRITVYPDGKPLPGTSDVSFRTGKTISNLVTVAVRNGVVDLRNSAGTVDLIADVSGYYKSGTSGSALTAVTPMRLLDTRNGTGAPKARVGAGGVVKLKVAGVRGIPATGVTAVMVNLTAVGPSTNGYLTAYPDGITAPTTRSLNYTTGTTLRNLAVVRVVNGTIDVRNSAGTVDILGDVTGYFTASGSAYTALDPVRTLSTGIGFGARTGVVGPGGTVSTRVAGVNGIPASGVTAVVLNVTAASPTADSWMTVWPHGKSLSGSLAALNYPSGSTITNEVVVPVVDGRISFINQVGDVQVIADVSGYFSS</sequence>
<protein>
    <recommendedName>
        <fullName evidence="4">IPT/TIG domain-containing protein</fullName>
    </recommendedName>
</protein>
<reference evidence="3" key="1">
    <citation type="journal article" date="2019" name="Int. J. Syst. Evol. Microbiol.">
        <title>The Global Catalogue of Microorganisms (GCM) 10K type strain sequencing project: providing services to taxonomists for standard genome sequencing and annotation.</title>
        <authorList>
            <consortium name="The Broad Institute Genomics Platform"/>
            <consortium name="The Broad Institute Genome Sequencing Center for Infectious Disease"/>
            <person name="Wu L."/>
            <person name="Ma J."/>
        </authorList>
    </citation>
    <scope>NUCLEOTIDE SEQUENCE [LARGE SCALE GENOMIC DNA]</scope>
    <source>
        <strain evidence="3">CGMCC 1.13681</strain>
    </source>
</reference>
<dbReference type="EMBL" id="JBHSZO010000014">
    <property type="protein sequence ID" value="MFC7218715.1"/>
    <property type="molecule type" value="Genomic_DNA"/>
</dbReference>
<name>A0ABW2GH51_9ACTN</name>
<evidence type="ECO:0000313" key="3">
    <source>
        <dbReference type="Proteomes" id="UP001596413"/>
    </source>
</evidence>
<evidence type="ECO:0008006" key="4">
    <source>
        <dbReference type="Google" id="ProtNLM"/>
    </source>
</evidence>
<evidence type="ECO:0000313" key="2">
    <source>
        <dbReference type="EMBL" id="MFC7218715.1"/>
    </source>
</evidence>
<gene>
    <name evidence="2" type="ORF">ACFQLX_11125</name>
</gene>
<feature type="region of interest" description="Disordered" evidence="1">
    <location>
        <begin position="1"/>
        <end position="48"/>
    </location>
</feature>
<evidence type="ECO:0000256" key="1">
    <source>
        <dbReference type="SAM" id="MobiDB-lite"/>
    </source>
</evidence>
<keyword evidence="3" id="KW-1185">Reference proteome</keyword>
<organism evidence="2 3">
    <name type="scientific">Streptomyces polyrhachis</name>
    <dbReference type="NCBI Taxonomy" id="1282885"/>
    <lineage>
        <taxon>Bacteria</taxon>
        <taxon>Bacillati</taxon>
        <taxon>Actinomycetota</taxon>
        <taxon>Actinomycetes</taxon>
        <taxon>Kitasatosporales</taxon>
        <taxon>Streptomycetaceae</taxon>
        <taxon>Streptomyces</taxon>
    </lineage>
</organism>
<accession>A0ABW2GH51</accession>
<dbReference type="RefSeq" id="WP_386414135.1">
    <property type="nucleotide sequence ID" value="NZ_JBHSZO010000014.1"/>
</dbReference>
<comment type="caution">
    <text evidence="2">The sequence shown here is derived from an EMBL/GenBank/DDBJ whole genome shotgun (WGS) entry which is preliminary data.</text>
</comment>